<keyword evidence="1" id="KW-1133">Transmembrane helix</keyword>
<proteinExistence type="predicted"/>
<reference evidence="2 3" key="1">
    <citation type="submission" date="2018-01" db="EMBL/GenBank/DDBJ databases">
        <title>Draft genome sequences of six Vibrio diazotrophicus strains isolated from deep-sea sediments of the Baltic Sea.</title>
        <authorList>
            <person name="Castillo D."/>
            <person name="Vandieken V."/>
            <person name="Chiang O."/>
            <person name="Middelboe M."/>
        </authorList>
    </citation>
    <scope>NUCLEOTIDE SEQUENCE [LARGE SCALE GENOMIC DNA]</scope>
    <source>
        <strain evidence="2 3">60.27F</strain>
    </source>
</reference>
<accession>A0A2J8HPJ2</accession>
<dbReference type="EMBL" id="POSK01000040">
    <property type="protein sequence ID" value="PNI00194.1"/>
    <property type="molecule type" value="Genomic_DNA"/>
</dbReference>
<feature type="transmembrane region" description="Helical" evidence="1">
    <location>
        <begin position="98"/>
        <end position="122"/>
    </location>
</feature>
<evidence type="ECO:0000313" key="3">
    <source>
        <dbReference type="Proteomes" id="UP000236449"/>
    </source>
</evidence>
<dbReference type="AlphaFoldDB" id="A0A2J8HPJ2"/>
<feature type="transmembrane region" description="Helical" evidence="1">
    <location>
        <begin position="56"/>
        <end position="78"/>
    </location>
</feature>
<organism evidence="2 3">
    <name type="scientific">Vibrio diazotrophicus</name>
    <dbReference type="NCBI Taxonomy" id="685"/>
    <lineage>
        <taxon>Bacteria</taxon>
        <taxon>Pseudomonadati</taxon>
        <taxon>Pseudomonadota</taxon>
        <taxon>Gammaproteobacteria</taxon>
        <taxon>Vibrionales</taxon>
        <taxon>Vibrionaceae</taxon>
        <taxon>Vibrio</taxon>
    </lineage>
</organism>
<feature type="transmembrane region" description="Helical" evidence="1">
    <location>
        <begin position="6"/>
        <end position="24"/>
    </location>
</feature>
<dbReference type="RefSeq" id="WP_102967401.1">
    <property type="nucleotide sequence ID" value="NZ_POSK01000040.1"/>
</dbReference>
<evidence type="ECO:0000313" key="2">
    <source>
        <dbReference type="EMBL" id="PNI00194.1"/>
    </source>
</evidence>
<keyword evidence="1" id="KW-0472">Membrane</keyword>
<comment type="caution">
    <text evidence="2">The sequence shown here is derived from an EMBL/GenBank/DDBJ whole genome shotgun (WGS) entry which is preliminary data.</text>
</comment>
<evidence type="ECO:0000256" key="1">
    <source>
        <dbReference type="SAM" id="Phobius"/>
    </source>
</evidence>
<sequence length="132" mass="14889">MNDLISASSLLMATITILFSLWYGEIVSIINKKEAKYQEDNLELLGEIKRVLFSKALLLVLMSLSVSLTFAPNALVIMSESWELFLKQGFPTIDTYSAVKTSFSLVFFICVGVTIYTIVLLGKLISKWLRIR</sequence>
<dbReference type="Proteomes" id="UP000236449">
    <property type="component" value="Unassembled WGS sequence"/>
</dbReference>
<name>A0A2J8HPJ2_VIBDI</name>
<gene>
    <name evidence="2" type="ORF">C1N32_21675</name>
</gene>
<keyword evidence="1" id="KW-0812">Transmembrane</keyword>
<protein>
    <submittedName>
        <fullName evidence="2">Uncharacterized protein</fullName>
    </submittedName>
</protein>